<accession>A0A5N7BP84</accession>
<keyword evidence="1" id="KW-0812">Transmembrane</keyword>
<keyword evidence="1" id="KW-0472">Membrane</keyword>
<sequence length="140" mass="16559">MVWHGSQSMDGVWVLWYMGLMSLFCYWYSFLLLAFPPPFLFSVFENFRTGQTSFTLESLARNCMGPLLQSLLHSSAFRVFRTERNEYMQNFGLSFSCAVFLFIFYLLLLLFFWGLFFMSILKVSIAVNFSPHFLRHFSLI</sequence>
<feature type="transmembrane region" description="Helical" evidence="1">
    <location>
        <begin position="91"/>
        <end position="116"/>
    </location>
</feature>
<keyword evidence="1" id="KW-1133">Transmembrane helix</keyword>
<protein>
    <submittedName>
        <fullName evidence="2">Uncharacterized protein</fullName>
    </submittedName>
</protein>
<reference evidence="2 3" key="1">
    <citation type="submission" date="2019-04" db="EMBL/GenBank/DDBJ databases">
        <title>Friends and foes A comparative genomics studyof 23 Aspergillus species from section Flavi.</title>
        <authorList>
            <consortium name="DOE Joint Genome Institute"/>
            <person name="Kjaerbolling I."/>
            <person name="Vesth T."/>
            <person name="Frisvad J.C."/>
            <person name="Nybo J.L."/>
            <person name="Theobald S."/>
            <person name="Kildgaard S."/>
            <person name="Isbrandt T."/>
            <person name="Kuo A."/>
            <person name="Sato A."/>
            <person name="Lyhne E.K."/>
            <person name="Kogle M.E."/>
            <person name="Wiebenga A."/>
            <person name="Kun R.S."/>
            <person name="Lubbers R.J."/>
            <person name="Makela M.R."/>
            <person name="Barry K."/>
            <person name="Chovatia M."/>
            <person name="Clum A."/>
            <person name="Daum C."/>
            <person name="Haridas S."/>
            <person name="He G."/>
            <person name="LaButti K."/>
            <person name="Lipzen A."/>
            <person name="Mondo S."/>
            <person name="Riley R."/>
            <person name="Salamov A."/>
            <person name="Simmons B.A."/>
            <person name="Magnuson J.K."/>
            <person name="Henrissat B."/>
            <person name="Mortensen U.H."/>
            <person name="Larsen T.O."/>
            <person name="Devries R.P."/>
            <person name="Grigoriev I.V."/>
            <person name="Machida M."/>
            <person name="Baker S.E."/>
            <person name="Andersen M.R."/>
        </authorList>
    </citation>
    <scope>NUCLEOTIDE SEQUENCE [LARGE SCALE GENOMIC DNA]</scope>
    <source>
        <strain evidence="2 3">IBT 29228</strain>
    </source>
</reference>
<dbReference type="EMBL" id="ML736154">
    <property type="protein sequence ID" value="KAE8383646.1"/>
    <property type="molecule type" value="Genomic_DNA"/>
</dbReference>
<feature type="transmembrane region" description="Helical" evidence="1">
    <location>
        <begin position="12"/>
        <end position="35"/>
    </location>
</feature>
<evidence type="ECO:0000313" key="3">
    <source>
        <dbReference type="Proteomes" id="UP000326198"/>
    </source>
</evidence>
<dbReference type="Proteomes" id="UP000326198">
    <property type="component" value="Unassembled WGS sequence"/>
</dbReference>
<evidence type="ECO:0000313" key="2">
    <source>
        <dbReference type="EMBL" id="KAE8383646.1"/>
    </source>
</evidence>
<organism evidence="2 3">
    <name type="scientific">Aspergillus bertholletiae</name>
    <dbReference type="NCBI Taxonomy" id="1226010"/>
    <lineage>
        <taxon>Eukaryota</taxon>
        <taxon>Fungi</taxon>
        <taxon>Dikarya</taxon>
        <taxon>Ascomycota</taxon>
        <taxon>Pezizomycotina</taxon>
        <taxon>Eurotiomycetes</taxon>
        <taxon>Eurotiomycetidae</taxon>
        <taxon>Eurotiales</taxon>
        <taxon>Aspergillaceae</taxon>
        <taxon>Aspergillus</taxon>
        <taxon>Aspergillus subgen. Circumdati</taxon>
    </lineage>
</organism>
<evidence type="ECO:0000256" key="1">
    <source>
        <dbReference type="SAM" id="Phobius"/>
    </source>
</evidence>
<proteinExistence type="predicted"/>
<name>A0A5N7BP84_9EURO</name>
<keyword evidence="3" id="KW-1185">Reference proteome</keyword>
<dbReference type="AlphaFoldDB" id="A0A5N7BP84"/>
<gene>
    <name evidence="2" type="ORF">BDV26DRAFT_94383</name>
</gene>